<evidence type="ECO:0000313" key="1">
    <source>
        <dbReference type="EMBL" id="SIT47133.1"/>
    </source>
</evidence>
<dbReference type="Proteomes" id="UP000187012">
    <property type="component" value="Unassembled WGS sequence"/>
</dbReference>
<sequence>MNLKDKSGIQHRLSFGKRLDDVSVLADDRASGRNHATAIRISGDADNVLRSNHRANGGRDRGLLRVFGAHRALR</sequence>
<name>A0A1N7SIB2_9BURK</name>
<dbReference type="EMBL" id="CYGX02000071">
    <property type="protein sequence ID" value="SIT47133.1"/>
    <property type="molecule type" value="Genomic_DNA"/>
</dbReference>
<keyword evidence="2" id="KW-1185">Reference proteome</keyword>
<proteinExistence type="predicted"/>
<dbReference type="AlphaFoldDB" id="A0A1N7SIB2"/>
<accession>A0A1N7SIB2</accession>
<evidence type="ECO:0000313" key="2">
    <source>
        <dbReference type="Proteomes" id="UP000187012"/>
    </source>
</evidence>
<organism evidence="1 2">
    <name type="scientific">Paraburkholderia ribeironis</name>
    <dbReference type="NCBI Taxonomy" id="1247936"/>
    <lineage>
        <taxon>Bacteria</taxon>
        <taxon>Pseudomonadati</taxon>
        <taxon>Pseudomonadota</taxon>
        <taxon>Betaproteobacteria</taxon>
        <taxon>Burkholderiales</taxon>
        <taxon>Burkholderiaceae</taxon>
        <taxon>Paraburkholderia</taxon>
    </lineage>
</organism>
<gene>
    <name evidence="1" type="ORF">BN2475_710075</name>
</gene>
<protein>
    <submittedName>
        <fullName evidence="1">Uncharacterized protein</fullName>
    </submittedName>
</protein>
<reference evidence="1 2" key="1">
    <citation type="submission" date="2016-12" db="EMBL/GenBank/DDBJ databases">
        <authorList>
            <person name="Song W.-J."/>
            <person name="Kurnit D.M."/>
        </authorList>
    </citation>
    <scope>NUCLEOTIDE SEQUENCE [LARGE SCALE GENOMIC DNA]</scope>
    <source>
        <strain evidence="1 2">STM7296</strain>
    </source>
</reference>